<name>A0A3P3QNJ7_9GAMM</name>
<evidence type="ECO:0000256" key="1">
    <source>
        <dbReference type="SAM" id="Coils"/>
    </source>
</evidence>
<dbReference type="EMBL" id="RRCF01000001">
    <property type="protein sequence ID" value="RRJ22575.1"/>
    <property type="molecule type" value="Genomic_DNA"/>
</dbReference>
<feature type="region of interest" description="Disordered" evidence="2">
    <location>
        <begin position="130"/>
        <end position="152"/>
    </location>
</feature>
<evidence type="ECO:0000256" key="2">
    <source>
        <dbReference type="SAM" id="MobiDB-lite"/>
    </source>
</evidence>
<keyword evidence="4" id="KW-1185">Reference proteome</keyword>
<dbReference type="RefSeq" id="WP_046521140.1">
    <property type="nucleotide sequence ID" value="NZ_LAVS01000090.1"/>
</dbReference>
<protein>
    <recommendedName>
        <fullName evidence="5">Methyl-accepting chemotaxis protein</fullName>
    </recommendedName>
</protein>
<keyword evidence="1" id="KW-0175">Coiled coil</keyword>
<accession>A0A3P3QNJ7</accession>
<evidence type="ECO:0000313" key="4">
    <source>
        <dbReference type="Proteomes" id="UP000276260"/>
    </source>
</evidence>
<sequence>MKISLTGALLIVAGIAMAGLGLTVWSLNSELTTQTSLVTKQAGQLVNKQLEVDALAAEVKNLNEQAQALVDEQLLVAQLNTEHQQSETQINEQHLAVMINSNELKVSEHDPTRAWANTALPDAAGQLLQQASGSSHYHSNKNSDGTTTSKLSTIGLRTAAL</sequence>
<evidence type="ECO:0000313" key="3">
    <source>
        <dbReference type="EMBL" id="RRJ22575.1"/>
    </source>
</evidence>
<feature type="coiled-coil region" evidence="1">
    <location>
        <begin position="45"/>
        <end position="72"/>
    </location>
</feature>
<comment type="caution">
    <text evidence="3">The sequence shown here is derived from an EMBL/GenBank/DDBJ whole genome shotgun (WGS) entry which is preliminary data.</text>
</comment>
<gene>
    <name evidence="3" type="ORF">EIK76_00370</name>
</gene>
<proteinExistence type="predicted"/>
<organism evidence="3 4">
    <name type="scientific">Rheinheimera mesophila</name>
    <dbReference type="NCBI Taxonomy" id="1547515"/>
    <lineage>
        <taxon>Bacteria</taxon>
        <taxon>Pseudomonadati</taxon>
        <taxon>Pseudomonadota</taxon>
        <taxon>Gammaproteobacteria</taxon>
        <taxon>Chromatiales</taxon>
        <taxon>Chromatiaceae</taxon>
        <taxon>Rheinheimera</taxon>
    </lineage>
</organism>
<evidence type="ECO:0008006" key="5">
    <source>
        <dbReference type="Google" id="ProtNLM"/>
    </source>
</evidence>
<dbReference type="AlphaFoldDB" id="A0A3P3QNJ7"/>
<dbReference type="Proteomes" id="UP000276260">
    <property type="component" value="Unassembled WGS sequence"/>
</dbReference>
<reference evidence="3 4" key="1">
    <citation type="submission" date="2018-11" db="EMBL/GenBank/DDBJ databases">
        <title>Draft genome analysis of Rheinheimera mesophila isolated from an industrial waste site.</title>
        <authorList>
            <person name="Yu Q."/>
            <person name="Qi Y."/>
            <person name="Zhang H."/>
            <person name="Lu Y."/>
            <person name="Pu J."/>
        </authorList>
    </citation>
    <scope>NUCLEOTIDE SEQUENCE [LARGE SCALE GENOMIC DNA]</scope>
    <source>
        <strain evidence="3 4">IITR13</strain>
    </source>
</reference>